<name>A0A091BHL4_9GAMM</name>
<dbReference type="PROSITE" id="PS51197">
    <property type="entry name" value="HTH_RRF2_2"/>
    <property type="match status" value="1"/>
</dbReference>
<dbReference type="InterPro" id="IPR000944">
    <property type="entry name" value="Tscrpt_reg_Rrf2"/>
</dbReference>
<dbReference type="SUPFAM" id="SSF46785">
    <property type="entry name" value="Winged helix' DNA-binding domain"/>
    <property type="match status" value="1"/>
</dbReference>
<dbReference type="eggNOG" id="COG1959">
    <property type="taxonomic scope" value="Bacteria"/>
</dbReference>
<keyword evidence="1" id="KW-0238">DNA-binding</keyword>
<dbReference type="Pfam" id="PF02082">
    <property type="entry name" value="Rrf2"/>
    <property type="match status" value="1"/>
</dbReference>
<dbReference type="Gene3D" id="1.10.10.10">
    <property type="entry name" value="Winged helix-like DNA-binding domain superfamily/Winged helix DNA-binding domain"/>
    <property type="match status" value="1"/>
</dbReference>
<dbReference type="PANTHER" id="PTHR33221">
    <property type="entry name" value="WINGED HELIX-TURN-HELIX TRANSCRIPTIONAL REGULATOR, RRF2 FAMILY"/>
    <property type="match status" value="1"/>
</dbReference>
<evidence type="ECO:0000313" key="3">
    <source>
        <dbReference type="Proteomes" id="UP000029391"/>
    </source>
</evidence>
<evidence type="ECO:0008006" key="4">
    <source>
        <dbReference type="Google" id="ProtNLM"/>
    </source>
</evidence>
<dbReference type="Proteomes" id="UP000029391">
    <property type="component" value="Unassembled WGS sequence"/>
</dbReference>
<protein>
    <recommendedName>
        <fullName evidence="4">Rrf2 family transcriptional regulator</fullName>
    </recommendedName>
</protein>
<evidence type="ECO:0000256" key="1">
    <source>
        <dbReference type="ARBA" id="ARBA00023125"/>
    </source>
</evidence>
<reference evidence="2 3" key="1">
    <citation type="submission" date="2013-09" db="EMBL/GenBank/DDBJ databases">
        <title>Genome sequencing of Arenimonas composti.</title>
        <authorList>
            <person name="Chen F."/>
            <person name="Wang G."/>
        </authorList>
    </citation>
    <scope>NUCLEOTIDE SEQUENCE [LARGE SCALE GENOMIC DNA]</scope>
    <source>
        <strain evidence="2 3">TR7-09</strain>
    </source>
</reference>
<dbReference type="InterPro" id="IPR036388">
    <property type="entry name" value="WH-like_DNA-bd_sf"/>
</dbReference>
<proteinExistence type="predicted"/>
<dbReference type="GO" id="GO:0003700">
    <property type="term" value="F:DNA-binding transcription factor activity"/>
    <property type="evidence" value="ECO:0007669"/>
    <property type="project" value="TreeGrafter"/>
</dbReference>
<dbReference type="STRING" id="1121013.GCA_000426365_01512"/>
<evidence type="ECO:0000313" key="2">
    <source>
        <dbReference type="EMBL" id="KFN50987.1"/>
    </source>
</evidence>
<dbReference type="InterPro" id="IPR036390">
    <property type="entry name" value="WH_DNA-bd_sf"/>
</dbReference>
<keyword evidence="3" id="KW-1185">Reference proteome</keyword>
<dbReference type="NCBIfam" id="TIGR00738">
    <property type="entry name" value="rrf2_super"/>
    <property type="match status" value="1"/>
</dbReference>
<dbReference type="EMBL" id="AWXU01000011">
    <property type="protein sequence ID" value="KFN50987.1"/>
    <property type="molecule type" value="Genomic_DNA"/>
</dbReference>
<dbReference type="GO" id="GO:0003677">
    <property type="term" value="F:DNA binding"/>
    <property type="evidence" value="ECO:0007669"/>
    <property type="project" value="UniProtKB-KW"/>
</dbReference>
<accession>A0A091BHL4</accession>
<dbReference type="PANTHER" id="PTHR33221:SF5">
    <property type="entry name" value="HTH-TYPE TRANSCRIPTIONAL REGULATOR ISCR"/>
    <property type="match status" value="1"/>
</dbReference>
<comment type="caution">
    <text evidence="2">The sequence shown here is derived from an EMBL/GenBank/DDBJ whole genome shotgun (WGS) entry which is preliminary data.</text>
</comment>
<gene>
    <name evidence="2" type="ORF">P873_04640</name>
</gene>
<dbReference type="GO" id="GO:0005829">
    <property type="term" value="C:cytosol"/>
    <property type="evidence" value="ECO:0007669"/>
    <property type="project" value="TreeGrafter"/>
</dbReference>
<organism evidence="2 3">
    <name type="scientific">Arenimonas composti TR7-09 = DSM 18010</name>
    <dbReference type="NCBI Taxonomy" id="1121013"/>
    <lineage>
        <taxon>Bacteria</taxon>
        <taxon>Pseudomonadati</taxon>
        <taxon>Pseudomonadota</taxon>
        <taxon>Gammaproteobacteria</taxon>
        <taxon>Lysobacterales</taxon>
        <taxon>Lysobacteraceae</taxon>
        <taxon>Arenimonas</taxon>
    </lineage>
</organism>
<sequence length="118" mass="12452">MEAKVPEKFLEAILVDLRKAGLVSSARGTIGGHRLARDASEIMIGDVIRVIDGPLAPLRCASVSAYKPCTDCPDPGSCSLRLLMGDVREAMSGVLDRCSLAEFIRSTEPASAEPAGHS</sequence>
<dbReference type="AlphaFoldDB" id="A0A091BHL4"/>